<dbReference type="Proteomes" id="UP001623852">
    <property type="component" value="Chromosome"/>
</dbReference>
<gene>
    <name evidence="10" type="ORF">AABD74_18880</name>
</gene>
<keyword evidence="6" id="KW-0732">Signal</keyword>
<comment type="cofactor">
    <cofactor evidence="1">
        <name>Ca(2+)</name>
        <dbReference type="ChEBI" id="CHEBI:29108"/>
    </cofactor>
</comment>
<dbReference type="Pfam" id="PF14509">
    <property type="entry name" value="GH97_C"/>
    <property type="match status" value="1"/>
</dbReference>
<dbReference type="GO" id="GO:0016787">
    <property type="term" value="F:hydrolase activity"/>
    <property type="evidence" value="ECO:0007669"/>
    <property type="project" value="UniProtKB-KW"/>
</dbReference>
<comment type="subunit">
    <text evidence="2">Monomer.</text>
</comment>
<evidence type="ECO:0000313" key="10">
    <source>
        <dbReference type="EMBL" id="WYZ19222.1"/>
    </source>
</evidence>
<dbReference type="PANTHER" id="PTHR35803:SF2">
    <property type="entry name" value="RETAINING ALPHA-GALACTOSIDASE"/>
    <property type="match status" value="1"/>
</dbReference>
<keyword evidence="3 10" id="KW-0378">Hydrolase</keyword>
<dbReference type="InterPro" id="IPR029483">
    <property type="entry name" value="GH97_C"/>
</dbReference>
<reference evidence="10 11" key="1">
    <citation type="submission" date="2024-03" db="EMBL/GenBank/DDBJ databases">
        <title>Flavobacterium soyae.</title>
        <authorList>
            <person name="Zheng W."/>
        </authorList>
    </citation>
    <scope>NUCLEOTIDE SEQUENCE [LARGE SCALE GENOMIC DNA]</scope>
    <source>
        <strain evidence="10 11">55</strain>
    </source>
</reference>
<keyword evidence="11" id="KW-1185">Reference proteome</keyword>
<evidence type="ECO:0000259" key="7">
    <source>
        <dbReference type="Pfam" id="PF10566"/>
    </source>
</evidence>
<dbReference type="InterPro" id="IPR014718">
    <property type="entry name" value="GH-type_carb-bd"/>
</dbReference>
<dbReference type="InterPro" id="IPR019563">
    <property type="entry name" value="GH97_catalytic"/>
</dbReference>
<evidence type="ECO:0000256" key="1">
    <source>
        <dbReference type="ARBA" id="ARBA00001913"/>
    </source>
</evidence>
<dbReference type="Pfam" id="PF10566">
    <property type="entry name" value="Glyco_hydro_97"/>
    <property type="match status" value="1"/>
</dbReference>
<feature type="domain" description="Glycosyl-hydrolase 97 catalytic" evidence="7">
    <location>
        <begin position="307"/>
        <end position="454"/>
    </location>
</feature>
<dbReference type="PANTHER" id="PTHR35803">
    <property type="entry name" value="GLUCAN 1,4-ALPHA-GLUCOSIDASE SUSB-RELATED"/>
    <property type="match status" value="1"/>
</dbReference>
<dbReference type="Gene3D" id="3.20.20.70">
    <property type="entry name" value="Aldolase class I"/>
    <property type="match status" value="1"/>
</dbReference>
<evidence type="ECO:0000256" key="6">
    <source>
        <dbReference type="SAM" id="SignalP"/>
    </source>
</evidence>
<dbReference type="InterPro" id="IPR013780">
    <property type="entry name" value="Glyco_hydro_b"/>
</dbReference>
<dbReference type="Pfam" id="PF14508">
    <property type="entry name" value="GH97_N"/>
    <property type="match status" value="1"/>
</dbReference>
<evidence type="ECO:0000259" key="9">
    <source>
        <dbReference type="Pfam" id="PF14509"/>
    </source>
</evidence>
<dbReference type="EMBL" id="CP150845">
    <property type="protein sequence ID" value="WYZ19222.1"/>
    <property type="molecule type" value="Genomic_DNA"/>
</dbReference>
<dbReference type="InterPro" id="IPR013785">
    <property type="entry name" value="Aldolase_TIM"/>
</dbReference>
<evidence type="ECO:0000256" key="2">
    <source>
        <dbReference type="ARBA" id="ARBA00011245"/>
    </source>
</evidence>
<evidence type="ECO:0000256" key="3">
    <source>
        <dbReference type="ARBA" id="ARBA00022801"/>
    </source>
</evidence>
<dbReference type="Gene3D" id="2.60.40.1180">
    <property type="entry name" value="Golgi alpha-mannosidase II"/>
    <property type="match status" value="1"/>
</dbReference>
<keyword evidence="4" id="KW-0106">Calcium</keyword>
<evidence type="ECO:0000259" key="8">
    <source>
        <dbReference type="Pfam" id="PF14508"/>
    </source>
</evidence>
<feature type="domain" description="Glycosyl-hydrolase 97 C-terminal oligomerisation" evidence="9">
    <location>
        <begin position="546"/>
        <end position="638"/>
    </location>
</feature>
<dbReference type="SUPFAM" id="SSF51445">
    <property type="entry name" value="(Trans)glycosidases"/>
    <property type="match status" value="1"/>
</dbReference>
<feature type="domain" description="Glycosyl-hydrolase 97 N-terminal" evidence="8">
    <location>
        <begin position="26"/>
        <end position="285"/>
    </location>
</feature>
<feature type="signal peptide" evidence="6">
    <location>
        <begin position="1"/>
        <end position="23"/>
    </location>
</feature>
<name>A0ABZ2UDJ1_9FLAO</name>
<dbReference type="InterPro" id="IPR017853">
    <property type="entry name" value="GH"/>
</dbReference>
<dbReference type="InterPro" id="IPR029486">
    <property type="entry name" value="GH97_N"/>
</dbReference>
<evidence type="ECO:0000256" key="5">
    <source>
        <dbReference type="ARBA" id="ARBA00023295"/>
    </source>
</evidence>
<evidence type="ECO:0000256" key="4">
    <source>
        <dbReference type="ARBA" id="ARBA00022837"/>
    </source>
</evidence>
<sequence>MRISMKYSIAALFVILSSISINAQEIVSPNGKVKVVLNLPEKNAAHNLSYKALYKIGSKFVEVLPYSKLGINRAEEQFADNLRFIAASKPAAIHDKYEMICGKRHECENFATEKTFSFENSDHQPLDIVFRVYNDGVAFRYVFPNQSDIKINITSEATTYVLPEKTFRWMQPYDLSYEKFYPLSKTGLSANKEQEWGFPALYKVNNQPVWALISEADVTENNCAAKLSNLKNANEYKVTYPSARDNFKQEGVITTLPWHSQWHTLIIGKLSDIVESTLITDVSEPNQIKDTEWIKPGAVSWIYWANNHGSKDYQKVVEYVDLAVEMNWPYVLIDWEWDVMANGGDINKAVDYARSKGIKPMMWYNSGTSWLDPTPNDRLLTAEKRAKEFSWLNKIGVYGIKVDFFAGDQQDMMAYYIDILKDAAKHHLMVNFHGATVPRGWARTYPNLMTTEAVYGAEWYNNNEILTDKAAAHNATLPFTRNVVGSMDYTPVTFSNSQHPHITSYAHELALSVVFESGFQHFADSPSAYKSLPEEPKNFLKEVPAAWDDTKLIDGVPTEKVIIARKKGNQWYIGGLNGKDTPQTLLIKFDFLDKGIHDLHLIKDGKDDKSFSSEIIKIKKGSIVKVECLSRGGFVGVIK</sequence>
<keyword evidence="5" id="KW-0326">Glycosidase</keyword>
<proteinExistence type="predicted"/>
<dbReference type="Gene3D" id="2.70.98.10">
    <property type="match status" value="1"/>
</dbReference>
<feature type="chain" id="PRO_5046685300" evidence="6">
    <location>
        <begin position="24"/>
        <end position="639"/>
    </location>
</feature>
<evidence type="ECO:0000313" key="11">
    <source>
        <dbReference type="Proteomes" id="UP001623852"/>
    </source>
</evidence>
<dbReference type="InterPro" id="IPR052720">
    <property type="entry name" value="Glycosyl_hydrolase_97"/>
</dbReference>
<accession>A0ABZ2UDJ1</accession>
<organism evidence="10 11">
    <name type="scientific">Flavobacterium soyae</name>
    <dbReference type="NCBI Taxonomy" id="2903098"/>
    <lineage>
        <taxon>Bacteria</taxon>
        <taxon>Pseudomonadati</taxon>
        <taxon>Bacteroidota</taxon>
        <taxon>Flavobacteriia</taxon>
        <taxon>Flavobacteriales</taxon>
        <taxon>Flavobacteriaceae</taxon>
        <taxon>Flavobacterium</taxon>
    </lineage>
</organism>
<dbReference type="RefSeq" id="WP_232680273.1">
    <property type="nucleotide sequence ID" value="NZ_CP150845.1"/>
</dbReference>
<protein>
    <submittedName>
        <fullName evidence="10">Glycoside hydrolase family 97 protein</fullName>
    </submittedName>
</protein>